<dbReference type="AlphaFoldDB" id="A0ABD3G1E2"/>
<evidence type="ECO:0000313" key="3">
    <source>
        <dbReference type="Proteomes" id="UP001632037"/>
    </source>
</evidence>
<protein>
    <submittedName>
        <fullName evidence="2">Uncharacterized protein</fullName>
    </submittedName>
</protein>
<sequence>MEHSGLEEVIDLVSSDDSSDDAAAEAPATEDTRVAQAAGPKDSDVEIIDLLSSDDSDDQQADCVMETKETTVKLEVAKRAAAIQTYSQREKALRKIRRKNNPWPSKLSRKPARIARRTPTVFMQQYPAVPGVREALQQLQSEIKELQQAPQLMPRQEKSRIAEEQKEAVGGLLLQEEEVQHGAAGDTCGVEEKRKDDDERYDVSLVVEVFENDTPLWQHYCRHLATYPYLGQPT</sequence>
<organism evidence="2 3">
    <name type="scientific">Phytophthora oleae</name>
    <dbReference type="NCBI Taxonomy" id="2107226"/>
    <lineage>
        <taxon>Eukaryota</taxon>
        <taxon>Sar</taxon>
        <taxon>Stramenopiles</taxon>
        <taxon>Oomycota</taxon>
        <taxon>Peronosporomycetes</taxon>
        <taxon>Peronosporales</taxon>
        <taxon>Peronosporaceae</taxon>
        <taxon>Phytophthora</taxon>
    </lineage>
</organism>
<name>A0ABD3G1E2_9STRA</name>
<dbReference type="Proteomes" id="UP001632037">
    <property type="component" value="Unassembled WGS sequence"/>
</dbReference>
<dbReference type="EMBL" id="JBIMZQ010000006">
    <property type="protein sequence ID" value="KAL3671029.1"/>
    <property type="molecule type" value="Genomic_DNA"/>
</dbReference>
<feature type="region of interest" description="Disordered" evidence="1">
    <location>
        <begin position="1"/>
        <end position="44"/>
    </location>
</feature>
<keyword evidence="3" id="KW-1185">Reference proteome</keyword>
<proteinExistence type="predicted"/>
<reference evidence="2 3" key="1">
    <citation type="submission" date="2024-09" db="EMBL/GenBank/DDBJ databases">
        <title>Genome sequencing and assembly of Phytophthora oleae, isolate VK10A, causative agent of rot of olive drupes.</title>
        <authorList>
            <person name="Conti Taguali S."/>
            <person name="Riolo M."/>
            <person name="La Spada F."/>
            <person name="Cacciola S.O."/>
            <person name="Dionisio G."/>
        </authorList>
    </citation>
    <scope>NUCLEOTIDE SEQUENCE [LARGE SCALE GENOMIC DNA]</scope>
    <source>
        <strain evidence="2 3">VK10A</strain>
    </source>
</reference>
<gene>
    <name evidence="2" type="ORF">V7S43_004213</name>
</gene>
<evidence type="ECO:0000256" key="1">
    <source>
        <dbReference type="SAM" id="MobiDB-lite"/>
    </source>
</evidence>
<evidence type="ECO:0000313" key="2">
    <source>
        <dbReference type="EMBL" id="KAL3671029.1"/>
    </source>
</evidence>
<accession>A0ABD3G1E2</accession>
<comment type="caution">
    <text evidence="2">The sequence shown here is derived from an EMBL/GenBank/DDBJ whole genome shotgun (WGS) entry which is preliminary data.</text>
</comment>